<dbReference type="SUPFAM" id="SSF111283">
    <property type="entry name" value="Putative modulator of DNA gyrase, PmbA/TldD"/>
    <property type="match status" value="1"/>
</dbReference>
<feature type="domain" description="Metalloprotease TldD/E C-terminal" evidence="3">
    <location>
        <begin position="231"/>
        <end position="447"/>
    </location>
</feature>
<dbReference type="AlphaFoldDB" id="A0A1E5Q915"/>
<gene>
    <name evidence="5" type="ORF">BEN30_08875</name>
</gene>
<evidence type="ECO:0000313" key="6">
    <source>
        <dbReference type="Proteomes" id="UP000095347"/>
    </source>
</evidence>
<evidence type="ECO:0000259" key="3">
    <source>
        <dbReference type="Pfam" id="PF19289"/>
    </source>
</evidence>
<dbReference type="Pfam" id="PF01523">
    <property type="entry name" value="PmbA_TldD_1st"/>
    <property type="match status" value="1"/>
</dbReference>
<dbReference type="PANTHER" id="PTHR43421">
    <property type="entry name" value="METALLOPROTEASE PMBA"/>
    <property type="match status" value="1"/>
</dbReference>
<dbReference type="Pfam" id="PF19290">
    <property type="entry name" value="PmbA_TldD_2nd"/>
    <property type="match status" value="1"/>
</dbReference>
<dbReference type="PANTHER" id="PTHR43421:SF1">
    <property type="entry name" value="METALLOPROTEASE PMBA"/>
    <property type="match status" value="1"/>
</dbReference>
<comment type="similarity">
    <text evidence="1">Belongs to the peptidase U62 family.</text>
</comment>
<dbReference type="RefSeq" id="WP_069957691.1">
    <property type="nucleotide sequence ID" value="NZ_MCGG01000021.1"/>
</dbReference>
<dbReference type="Pfam" id="PF19289">
    <property type="entry name" value="PmbA_TldD_3rd"/>
    <property type="match status" value="1"/>
</dbReference>
<dbReference type="InterPro" id="IPR035068">
    <property type="entry name" value="TldD/PmbA_N"/>
</dbReference>
<accession>A0A1E5Q915</accession>
<feature type="domain" description="Metalloprotease TldD/E central" evidence="4">
    <location>
        <begin position="119"/>
        <end position="224"/>
    </location>
</feature>
<dbReference type="OrthoDB" id="9803618at2"/>
<dbReference type="InterPro" id="IPR002510">
    <property type="entry name" value="Metalloprtase-TldD/E_N"/>
</dbReference>
<dbReference type="InterPro" id="IPR045570">
    <property type="entry name" value="Metalloprtase-TldD/E_cen_dom"/>
</dbReference>
<dbReference type="GO" id="GO:0005829">
    <property type="term" value="C:cytosol"/>
    <property type="evidence" value="ECO:0007669"/>
    <property type="project" value="TreeGrafter"/>
</dbReference>
<dbReference type="Proteomes" id="UP000095347">
    <property type="component" value="Unassembled WGS sequence"/>
</dbReference>
<evidence type="ECO:0000259" key="2">
    <source>
        <dbReference type="Pfam" id="PF01523"/>
    </source>
</evidence>
<dbReference type="GO" id="GO:0006508">
    <property type="term" value="P:proteolysis"/>
    <property type="evidence" value="ECO:0007669"/>
    <property type="project" value="InterPro"/>
</dbReference>
<organism evidence="5 6">
    <name type="scientific">Magnetovibrio blakemorei</name>
    <dbReference type="NCBI Taxonomy" id="28181"/>
    <lineage>
        <taxon>Bacteria</taxon>
        <taxon>Pseudomonadati</taxon>
        <taxon>Pseudomonadota</taxon>
        <taxon>Alphaproteobacteria</taxon>
        <taxon>Rhodospirillales</taxon>
        <taxon>Magnetovibrionaceae</taxon>
        <taxon>Magnetovibrio</taxon>
    </lineage>
</organism>
<comment type="caution">
    <text evidence="5">The sequence shown here is derived from an EMBL/GenBank/DDBJ whole genome shotgun (WGS) entry which is preliminary data.</text>
</comment>
<dbReference type="Gene3D" id="3.30.2290.10">
    <property type="entry name" value="PmbA/TldD superfamily"/>
    <property type="match status" value="1"/>
</dbReference>
<feature type="domain" description="Metalloprotease TldD/E N-terminal" evidence="2">
    <location>
        <begin position="27"/>
        <end position="91"/>
    </location>
</feature>
<reference evidence="6" key="1">
    <citation type="submission" date="2016-07" db="EMBL/GenBank/DDBJ databases">
        <authorList>
            <person name="Florea S."/>
            <person name="Webb J.S."/>
            <person name="Jaromczyk J."/>
            <person name="Schardl C.L."/>
        </authorList>
    </citation>
    <scope>NUCLEOTIDE SEQUENCE [LARGE SCALE GENOMIC DNA]</scope>
    <source>
        <strain evidence="6">MV-1</strain>
    </source>
</reference>
<dbReference type="EMBL" id="MCGG01000021">
    <property type="protein sequence ID" value="OEJ67538.1"/>
    <property type="molecule type" value="Genomic_DNA"/>
</dbReference>
<keyword evidence="6" id="KW-1185">Reference proteome</keyword>
<protein>
    <submittedName>
        <fullName evidence="5">Modulator protein</fullName>
    </submittedName>
</protein>
<evidence type="ECO:0000313" key="5">
    <source>
        <dbReference type="EMBL" id="OEJ67538.1"/>
    </source>
</evidence>
<dbReference type="InterPro" id="IPR045569">
    <property type="entry name" value="Metalloprtase-TldD/E_C"/>
</dbReference>
<sequence length="448" mass="47466">MPDTIQDKLNLLQDLIKRAQAQGADAADAVFAQGTSLSLSWRKGEVEQLERSEGQDLGLRVFVGKSQAIVSSSDIGKTALDELVERAVAMAKMVPADPYAGLADPDQLATEFLDFDMFDPSQPSAEELTESARVAEEAGLEVSGVSNSEGASAGFSQSSIAFAASNGFAHTYQRSRHSLSASMLAGEGTGMERDYDYTGAVWAEDLQGAAAIGRSAGERAVRRLNPKKAKTQQVPVVFDHRAARSLVGHLSSAINGSSIARGTSFLKDKMGADIFAPSITIVDDPHRMRGLRSAAFDDEGIATQRRNIIDQGKLTTWLLDLRSARQLGLHSTGHAGRGVSSPPSPGASNLYLQAGELSVADLIKDIKAGFLVTELIGMGVSTVTGDYSRGASGFWIEDGEIAHAVSEVTVAGHLKDMFMSMTPANDLKFLYGVDAPTVRIEGMTLAGA</sequence>
<evidence type="ECO:0000256" key="1">
    <source>
        <dbReference type="ARBA" id="ARBA00005836"/>
    </source>
</evidence>
<dbReference type="InterPro" id="IPR047657">
    <property type="entry name" value="PmbA"/>
</dbReference>
<name>A0A1E5Q915_9PROT</name>
<dbReference type="STRING" id="28181.BEN30_08875"/>
<evidence type="ECO:0000259" key="4">
    <source>
        <dbReference type="Pfam" id="PF19290"/>
    </source>
</evidence>
<proteinExistence type="inferred from homology"/>
<dbReference type="InterPro" id="IPR036059">
    <property type="entry name" value="TldD/PmbA_sf"/>
</dbReference>
<dbReference type="GO" id="GO:0008237">
    <property type="term" value="F:metallopeptidase activity"/>
    <property type="evidence" value="ECO:0007669"/>
    <property type="project" value="InterPro"/>
</dbReference>